<dbReference type="PANTHER" id="PTHR42791:SF1">
    <property type="entry name" value="N-ACETYLTRANSFERASE DOMAIN-CONTAINING PROTEIN"/>
    <property type="match status" value="1"/>
</dbReference>
<dbReference type="InterPro" id="IPR052523">
    <property type="entry name" value="Trichothecene_AcTrans"/>
</dbReference>
<keyword evidence="3" id="KW-1185">Reference proteome</keyword>
<protein>
    <recommendedName>
        <fullName evidence="1">N-acetyltransferase domain-containing protein</fullName>
    </recommendedName>
</protein>
<organism evidence="2 3">
    <name type="scientific">Natrarchaeobaculum aegyptiacum</name>
    <dbReference type="NCBI Taxonomy" id="745377"/>
    <lineage>
        <taxon>Archaea</taxon>
        <taxon>Methanobacteriati</taxon>
        <taxon>Methanobacteriota</taxon>
        <taxon>Stenosarchaea group</taxon>
        <taxon>Halobacteria</taxon>
        <taxon>Halobacteriales</taxon>
        <taxon>Natrialbaceae</taxon>
        <taxon>Natrarchaeobaculum</taxon>
    </lineage>
</organism>
<dbReference type="PROSITE" id="PS51186">
    <property type="entry name" value="GNAT"/>
    <property type="match status" value="1"/>
</dbReference>
<dbReference type="KEGG" id="naj:B1756_02885"/>
<evidence type="ECO:0000259" key="1">
    <source>
        <dbReference type="PROSITE" id="PS51186"/>
    </source>
</evidence>
<dbReference type="GO" id="GO:0016747">
    <property type="term" value="F:acyltransferase activity, transferring groups other than amino-acyl groups"/>
    <property type="evidence" value="ECO:0007669"/>
    <property type="project" value="InterPro"/>
</dbReference>
<dbReference type="EMBL" id="CP019893">
    <property type="protein sequence ID" value="ARS88806.1"/>
    <property type="molecule type" value="Genomic_DNA"/>
</dbReference>
<dbReference type="Gene3D" id="3.40.630.30">
    <property type="match status" value="1"/>
</dbReference>
<dbReference type="AlphaFoldDB" id="A0A2Z2HP70"/>
<dbReference type="GeneID" id="32892990"/>
<dbReference type="Proteomes" id="UP000250088">
    <property type="component" value="Chromosome"/>
</dbReference>
<dbReference type="CDD" id="cd04301">
    <property type="entry name" value="NAT_SF"/>
    <property type="match status" value="1"/>
</dbReference>
<name>A0A2Z2HP70_9EURY</name>
<dbReference type="InterPro" id="IPR000182">
    <property type="entry name" value="GNAT_dom"/>
</dbReference>
<proteinExistence type="predicted"/>
<evidence type="ECO:0000313" key="3">
    <source>
        <dbReference type="Proteomes" id="UP000250088"/>
    </source>
</evidence>
<feature type="domain" description="N-acetyltransferase" evidence="1">
    <location>
        <begin position="7"/>
        <end position="197"/>
    </location>
</feature>
<sequence length="205" mass="23029">MTDTSGIAVERVDPTDRARAIDTIVLAFGADPLIRWLFSTPQEYLEEFPSFVERYAGAAFDADGAYHVHDFAGVALWEPPGTSSAEGRTAEFLSERLEETAFVDLGTAFEQVNRSYPDDRRWHLPFVGVDPIHQRSGYGSRLLEHVLTRCDQENVVATLESTNPRNLSLYARHGFELCETIQIGDVPPIYPMVRTPRSHEDATSR</sequence>
<dbReference type="OrthoDB" id="110201at2157"/>
<dbReference type="InterPro" id="IPR016181">
    <property type="entry name" value="Acyl_CoA_acyltransferase"/>
</dbReference>
<reference evidence="3" key="1">
    <citation type="submission" date="2017-02" db="EMBL/GenBank/DDBJ databases">
        <title>Natronthermophilus aegyptiacus gen. nov.,sp. nov., an aerobic, extremely halophilic alkalithermophilic archaeon isolated from the athalassohaline Wadi An Natrun, Egypt.</title>
        <authorList>
            <person name="Zhao B."/>
        </authorList>
    </citation>
    <scope>NUCLEOTIDE SEQUENCE [LARGE SCALE GENOMIC DNA]</scope>
    <source>
        <strain evidence="3">JW/NM-HA 15</strain>
    </source>
</reference>
<gene>
    <name evidence="2" type="ORF">B1756_02885</name>
</gene>
<dbReference type="RefSeq" id="WP_086887191.1">
    <property type="nucleotide sequence ID" value="NZ_CP019893.1"/>
</dbReference>
<evidence type="ECO:0000313" key="2">
    <source>
        <dbReference type="EMBL" id="ARS88806.1"/>
    </source>
</evidence>
<accession>A0A2Z2HP70</accession>
<dbReference type="Pfam" id="PF00583">
    <property type="entry name" value="Acetyltransf_1"/>
    <property type="match status" value="1"/>
</dbReference>
<dbReference type="SUPFAM" id="SSF55729">
    <property type="entry name" value="Acyl-CoA N-acyltransferases (Nat)"/>
    <property type="match status" value="1"/>
</dbReference>
<dbReference type="PANTHER" id="PTHR42791">
    <property type="entry name" value="GNAT FAMILY ACETYLTRANSFERASE"/>
    <property type="match status" value="1"/>
</dbReference>